<dbReference type="Proteomes" id="UP000051820">
    <property type="component" value="Unassembled WGS sequence"/>
</dbReference>
<dbReference type="GO" id="GO:0009317">
    <property type="term" value="C:acetyl-CoA carboxylase complex"/>
    <property type="evidence" value="ECO:0007669"/>
    <property type="project" value="InterPro"/>
</dbReference>
<dbReference type="eggNOG" id="COG0511">
    <property type="taxonomic scope" value="Bacteria"/>
</dbReference>
<dbReference type="AlphaFoldDB" id="A0A0R1W4P7"/>
<evidence type="ECO:0000256" key="1">
    <source>
        <dbReference type="ARBA" id="ARBA00005194"/>
    </source>
</evidence>
<evidence type="ECO:0000313" key="11">
    <source>
        <dbReference type="EMBL" id="KRM12760.1"/>
    </source>
</evidence>
<evidence type="ECO:0000313" key="12">
    <source>
        <dbReference type="Proteomes" id="UP000051820"/>
    </source>
</evidence>
<dbReference type="PANTHER" id="PTHR45266:SF3">
    <property type="entry name" value="OXALOACETATE DECARBOXYLASE ALPHA CHAIN"/>
    <property type="match status" value="1"/>
</dbReference>
<sequence>MNLEEIKSVVELMKANQITEFDYDNGDTHYRIKRDLNSGKPVPVPSASTEASSNKAEKIEAVQTINAQMVGIFYTSPNPDEEPFIKVGDDVKEGQTIGVIEAMKMVHDVKADQSGKITKILAANEENVEFNQPLFEIE</sequence>
<dbReference type="PANTHER" id="PTHR45266">
    <property type="entry name" value="OXALOACETATE DECARBOXYLASE ALPHA CHAIN"/>
    <property type="match status" value="1"/>
</dbReference>
<feature type="region of interest" description="Disordered" evidence="9">
    <location>
        <begin position="34"/>
        <end position="55"/>
    </location>
</feature>
<dbReference type="SUPFAM" id="SSF51230">
    <property type="entry name" value="Single hybrid motif"/>
    <property type="match status" value="1"/>
</dbReference>
<keyword evidence="6 8" id="KW-0275">Fatty acid biosynthesis</keyword>
<dbReference type="InterPro" id="IPR011053">
    <property type="entry name" value="Single_hybrid_motif"/>
</dbReference>
<organism evidence="11 12">
    <name type="scientific">Paucilactobacillus suebicus DSM 5007 = KCTC 3549</name>
    <dbReference type="NCBI Taxonomy" id="1423807"/>
    <lineage>
        <taxon>Bacteria</taxon>
        <taxon>Bacillati</taxon>
        <taxon>Bacillota</taxon>
        <taxon>Bacilli</taxon>
        <taxon>Lactobacillales</taxon>
        <taxon>Lactobacillaceae</taxon>
        <taxon>Paucilactobacillus</taxon>
    </lineage>
</organism>
<evidence type="ECO:0000256" key="6">
    <source>
        <dbReference type="ARBA" id="ARBA00023160"/>
    </source>
</evidence>
<dbReference type="PRINTS" id="PR01071">
    <property type="entry name" value="ACOABIOTINCC"/>
</dbReference>
<protein>
    <recommendedName>
        <fullName evidence="2 8">Biotin carboxyl carrier protein of acetyl-CoA carboxylase</fullName>
    </recommendedName>
</protein>
<reference evidence="11 12" key="1">
    <citation type="journal article" date="2015" name="Genome Announc.">
        <title>Expanding the biotechnology potential of lactobacilli through comparative genomics of 213 strains and associated genera.</title>
        <authorList>
            <person name="Sun Z."/>
            <person name="Harris H.M."/>
            <person name="McCann A."/>
            <person name="Guo C."/>
            <person name="Argimon S."/>
            <person name="Zhang W."/>
            <person name="Yang X."/>
            <person name="Jeffery I.B."/>
            <person name="Cooney J.C."/>
            <person name="Kagawa T.F."/>
            <person name="Liu W."/>
            <person name="Song Y."/>
            <person name="Salvetti E."/>
            <person name="Wrobel A."/>
            <person name="Rasinkangas P."/>
            <person name="Parkhill J."/>
            <person name="Rea M.C."/>
            <person name="O'Sullivan O."/>
            <person name="Ritari J."/>
            <person name="Douillard F.P."/>
            <person name="Paul Ross R."/>
            <person name="Yang R."/>
            <person name="Briner A.E."/>
            <person name="Felis G.E."/>
            <person name="de Vos W.M."/>
            <person name="Barrangou R."/>
            <person name="Klaenhammer T.R."/>
            <person name="Caufield P.W."/>
            <person name="Cui Y."/>
            <person name="Zhang H."/>
            <person name="O'Toole P.W."/>
        </authorList>
    </citation>
    <scope>NUCLEOTIDE SEQUENCE [LARGE SCALE GENOMIC DNA]</scope>
    <source>
        <strain evidence="11 12">DSM 5007</strain>
    </source>
</reference>
<keyword evidence="5 8" id="KW-0443">Lipid metabolism</keyword>
<evidence type="ECO:0000256" key="2">
    <source>
        <dbReference type="ARBA" id="ARBA00017562"/>
    </source>
</evidence>
<dbReference type="UniPathway" id="UPA00094"/>
<evidence type="ECO:0000256" key="7">
    <source>
        <dbReference type="ARBA" id="ARBA00023267"/>
    </source>
</evidence>
<evidence type="ECO:0000256" key="4">
    <source>
        <dbReference type="ARBA" id="ARBA00022832"/>
    </source>
</evidence>
<feature type="domain" description="Lipoyl-binding" evidence="10">
    <location>
        <begin position="62"/>
        <end position="138"/>
    </location>
</feature>
<comment type="caution">
    <text evidence="11">The sequence shown here is derived from an EMBL/GenBank/DDBJ whole genome shotgun (WGS) entry which is preliminary data.</text>
</comment>
<dbReference type="OrthoDB" id="9811735at2"/>
<evidence type="ECO:0000259" key="10">
    <source>
        <dbReference type="PROSITE" id="PS50968"/>
    </source>
</evidence>
<dbReference type="InterPro" id="IPR001249">
    <property type="entry name" value="AcCoA_biotinCC"/>
</dbReference>
<dbReference type="GO" id="GO:0003989">
    <property type="term" value="F:acetyl-CoA carboxylase activity"/>
    <property type="evidence" value="ECO:0007669"/>
    <property type="project" value="InterPro"/>
</dbReference>
<dbReference type="CDD" id="cd06850">
    <property type="entry name" value="biotinyl_domain"/>
    <property type="match status" value="1"/>
</dbReference>
<keyword evidence="3 8" id="KW-0444">Lipid biosynthesis</keyword>
<dbReference type="PROSITE" id="PS50968">
    <property type="entry name" value="BIOTINYL_LIPOYL"/>
    <property type="match status" value="1"/>
</dbReference>
<dbReference type="RefSeq" id="WP_010621976.1">
    <property type="nucleotide sequence ID" value="NZ_AZGF01000005.1"/>
</dbReference>
<keyword evidence="7 8" id="KW-0092">Biotin</keyword>
<dbReference type="GO" id="GO:0006633">
    <property type="term" value="P:fatty acid biosynthetic process"/>
    <property type="evidence" value="ECO:0007669"/>
    <property type="project" value="UniProtKB-UniPathway"/>
</dbReference>
<dbReference type="InterPro" id="IPR001882">
    <property type="entry name" value="Biotin_BS"/>
</dbReference>
<dbReference type="FunFam" id="2.40.50.100:FF:000003">
    <property type="entry name" value="Acetyl-CoA carboxylase biotin carboxyl carrier protein"/>
    <property type="match status" value="1"/>
</dbReference>
<dbReference type="Gene3D" id="2.40.50.100">
    <property type="match status" value="1"/>
</dbReference>
<accession>A0A0R1W4P7</accession>
<name>A0A0R1W4P7_9LACO</name>
<dbReference type="PROSITE" id="PS00188">
    <property type="entry name" value="BIOTIN"/>
    <property type="match status" value="1"/>
</dbReference>
<evidence type="ECO:0000256" key="8">
    <source>
        <dbReference type="RuleBase" id="RU364072"/>
    </source>
</evidence>
<dbReference type="EMBL" id="AZGF01000005">
    <property type="protein sequence ID" value="KRM12760.1"/>
    <property type="molecule type" value="Genomic_DNA"/>
</dbReference>
<proteinExistence type="predicted"/>
<keyword evidence="12" id="KW-1185">Reference proteome</keyword>
<dbReference type="PATRIC" id="fig|1423807.3.peg.1991"/>
<evidence type="ECO:0000256" key="3">
    <source>
        <dbReference type="ARBA" id="ARBA00022516"/>
    </source>
</evidence>
<evidence type="ECO:0000256" key="5">
    <source>
        <dbReference type="ARBA" id="ARBA00023098"/>
    </source>
</evidence>
<comment type="pathway">
    <text evidence="1 8">Lipid metabolism; fatty acid biosynthesis.</text>
</comment>
<dbReference type="Pfam" id="PF00364">
    <property type="entry name" value="Biotin_lipoyl"/>
    <property type="match status" value="1"/>
</dbReference>
<dbReference type="InterPro" id="IPR000089">
    <property type="entry name" value="Biotin_lipoyl"/>
</dbReference>
<comment type="function">
    <text evidence="8">This protein is a component of the acetyl coenzyme A carboxylase complex; first, biotin carboxylase catalyzes the carboxylation of the carrier protein and then the transcarboxylase transfers the carboxyl group to form malonyl-CoA.</text>
</comment>
<keyword evidence="4 8" id="KW-0276">Fatty acid metabolism</keyword>
<dbReference type="InterPro" id="IPR050709">
    <property type="entry name" value="Biotin_Carboxyl_Carrier/Decarb"/>
</dbReference>
<gene>
    <name evidence="11" type="ORF">FD16_GL001938</name>
</gene>
<evidence type="ECO:0000256" key="9">
    <source>
        <dbReference type="SAM" id="MobiDB-lite"/>
    </source>
</evidence>
<dbReference type="STRING" id="1423807.FD16_GL001938"/>